<reference evidence="2 3" key="1">
    <citation type="submission" date="2018-03" db="EMBL/GenBank/DDBJ databases">
        <authorList>
            <person name="Fogelqvist J."/>
        </authorList>
    </citation>
    <scope>NUCLEOTIDE SEQUENCE [LARGE SCALE GENOMIC DNA]</scope>
</reference>
<feature type="transmembrane region" description="Helical" evidence="1">
    <location>
        <begin position="9"/>
        <end position="31"/>
    </location>
</feature>
<proteinExistence type="predicted"/>
<evidence type="ECO:0000313" key="3">
    <source>
        <dbReference type="Proteomes" id="UP000290189"/>
    </source>
</evidence>
<organism evidence="2 3">
    <name type="scientific">Plasmodiophora brassicae</name>
    <name type="common">Clubroot disease agent</name>
    <dbReference type="NCBI Taxonomy" id="37360"/>
    <lineage>
        <taxon>Eukaryota</taxon>
        <taxon>Sar</taxon>
        <taxon>Rhizaria</taxon>
        <taxon>Endomyxa</taxon>
        <taxon>Phytomyxea</taxon>
        <taxon>Plasmodiophorida</taxon>
        <taxon>Plasmodiophoridae</taxon>
        <taxon>Plasmodiophora</taxon>
    </lineage>
</organism>
<evidence type="ECO:0000256" key="1">
    <source>
        <dbReference type="SAM" id="Phobius"/>
    </source>
</evidence>
<gene>
    <name evidence="2" type="ORF">PLBR_LOCUS9149</name>
</gene>
<accession>A0A3P3YPB3</accession>
<keyword evidence="1" id="KW-0472">Membrane</keyword>
<dbReference type="Proteomes" id="UP000290189">
    <property type="component" value="Unassembled WGS sequence"/>
</dbReference>
<protein>
    <submittedName>
        <fullName evidence="2">Uncharacterized protein</fullName>
    </submittedName>
</protein>
<dbReference type="AlphaFoldDB" id="A0A3P3YPB3"/>
<dbReference type="EMBL" id="OVEO01000019">
    <property type="protein sequence ID" value="SPR01934.1"/>
    <property type="molecule type" value="Genomic_DNA"/>
</dbReference>
<keyword evidence="1" id="KW-0812">Transmembrane</keyword>
<geneLocation type="mitochondrion" evidence="2"/>
<keyword evidence="2" id="KW-0496">Mitochondrion</keyword>
<name>A0A3P3YPB3_PLABS</name>
<sequence length="127" mass="14184">MAMSKNHKIIIAVVVSVLVLTGLGVGLYFALRPTPAVKEMEDIVQRAKNVKADDKPGLEAIKKDYMAWHKKYDEDKFKNMSSKDQDKIDELRKEYAAAMPRHEPQGGDDAGVLGRLQNMIGVGKQDE</sequence>
<evidence type="ECO:0000313" key="2">
    <source>
        <dbReference type="EMBL" id="SPR01934.1"/>
    </source>
</evidence>
<feature type="non-terminal residue" evidence="2">
    <location>
        <position position="127"/>
    </location>
</feature>
<keyword evidence="1" id="KW-1133">Transmembrane helix</keyword>